<dbReference type="GO" id="GO:0051301">
    <property type="term" value="P:cell division"/>
    <property type="evidence" value="ECO:0007669"/>
    <property type="project" value="UniProtKB-KW"/>
</dbReference>
<keyword evidence="7 12" id="KW-0132">Cell division</keyword>
<protein>
    <recommendedName>
        <fullName evidence="4 12">Cell division protein FtsX</fullName>
    </recommendedName>
</protein>
<dbReference type="GO" id="GO:0005886">
    <property type="term" value="C:plasma membrane"/>
    <property type="evidence" value="ECO:0007669"/>
    <property type="project" value="UniProtKB-SubCell"/>
</dbReference>
<dbReference type="InterPro" id="IPR003838">
    <property type="entry name" value="ABC3_permease_C"/>
</dbReference>
<comment type="subunit">
    <text evidence="3">Forms a membrane-associated complex with FtsE.</text>
</comment>
<evidence type="ECO:0000256" key="7">
    <source>
        <dbReference type="ARBA" id="ARBA00022618"/>
    </source>
</evidence>
<feature type="domain" description="ABC3 transporter permease C-terminal" evidence="14">
    <location>
        <begin position="173"/>
        <end position="293"/>
    </location>
</feature>
<feature type="transmembrane region" description="Helical" evidence="13">
    <location>
        <begin position="169"/>
        <end position="190"/>
    </location>
</feature>
<keyword evidence="9 13" id="KW-1133">Transmembrane helix</keyword>
<dbReference type="Pfam" id="PF18075">
    <property type="entry name" value="FtsX_ECD"/>
    <property type="match status" value="1"/>
</dbReference>
<keyword evidence="17" id="KW-1185">Reference proteome</keyword>
<dbReference type="InterPro" id="IPR058204">
    <property type="entry name" value="FtsX_firmicutes-type"/>
</dbReference>
<keyword evidence="5 12" id="KW-1003">Cell membrane</keyword>
<keyword evidence="11 12" id="KW-0131">Cell cycle</keyword>
<dbReference type="Gene3D" id="3.30.70.3040">
    <property type="match status" value="1"/>
</dbReference>
<dbReference type="PIRSF" id="PIRSF003097">
    <property type="entry name" value="FtsX"/>
    <property type="match status" value="1"/>
</dbReference>
<accession>A0A1G5VNS5</accession>
<feature type="transmembrane region" description="Helical" evidence="13">
    <location>
        <begin position="223"/>
        <end position="244"/>
    </location>
</feature>
<evidence type="ECO:0000256" key="8">
    <source>
        <dbReference type="ARBA" id="ARBA00022692"/>
    </source>
</evidence>
<dbReference type="Proteomes" id="UP000199689">
    <property type="component" value="Unassembled WGS sequence"/>
</dbReference>
<evidence type="ECO:0000256" key="4">
    <source>
        <dbReference type="ARBA" id="ARBA00021907"/>
    </source>
</evidence>
<dbReference type="OrthoDB" id="9812531at2"/>
<evidence type="ECO:0000256" key="12">
    <source>
        <dbReference type="PIRNR" id="PIRNR003097"/>
    </source>
</evidence>
<comment type="subcellular location">
    <subcellularLocation>
        <location evidence="1">Cell inner membrane</location>
        <topology evidence="1">Multi-pass membrane protein</topology>
    </subcellularLocation>
    <subcellularLocation>
        <location evidence="12">Cell membrane</location>
    </subcellularLocation>
</comment>
<comment type="function">
    <text evidence="12">Part of the ABC transporter FtsEX involved in asymmetric cellular division facilitating the initiation of sporulation.</text>
</comment>
<keyword evidence="8 13" id="KW-0812">Transmembrane</keyword>
<dbReference type="InterPro" id="IPR004513">
    <property type="entry name" value="FtsX"/>
</dbReference>
<dbReference type="GeneID" id="87755804"/>
<evidence type="ECO:0000256" key="11">
    <source>
        <dbReference type="ARBA" id="ARBA00023306"/>
    </source>
</evidence>
<dbReference type="AlphaFoldDB" id="A0A1G5VNS5"/>
<evidence type="ECO:0000256" key="9">
    <source>
        <dbReference type="ARBA" id="ARBA00022989"/>
    </source>
</evidence>
<dbReference type="PANTHER" id="PTHR47755">
    <property type="entry name" value="CELL DIVISION PROTEIN FTSX"/>
    <property type="match status" value="1"/>
</dbReference>
<dbReference type="EMBL" id="FMXA01000008">
    <property type="protein sequence ID" value="SDA47513.1"/>
    <property type="molecule type" value="Genomic_DNA"/>
</dbReference>
<evidence type="ECO:0000256" key="6">
    <source>
        <dbReference type="ARBA" id="ARBA00022519"/>
    </source>
</evidence>
<dbReference type="InterPro" id="IPR047590">
    <property type="entry name" value="FtsX_proteobact-type"/>
</dbReference>
<reference evidence="16 17" key="1">
    <citation type="submission" date="2016-10" db="EMBL/GenBank/DDBJ databases">
        <authorList>
            <person name="de Groot N.N."/>
        </authorList>
    </citation>
    <scope>NUCLEOTIDE SEQUENCE [LARGE SCALE GENOMIC DNA]</scope>
    <source>
        <strain evidence="16 17">DSM 15230</strain>
    </source>
</reference>
<evidence type="ECO:0000259" key="14">
    <source>
        <dbReference type="Pfam" id="PF02687"/>
    </source>
</evidence>
<dbReference type="RefSeq" id="WP_091364042.1">
    <property type="nucleotide sequence ID" value="NZ_FMXA01000008.1"/>
</dbReference>
<sequence length="294" mass="32658">MFSTTRYFWRETFRSLFRNSFMSLASILTVTLSMFILGMFVCVVTNIDHMATYLESQVEMTVYLDDNLSTSQVMNVGSQIKKMPGLTKITFTNKDQAMVKFREELGDQASILNAVSGNPLPASYALSFDSPEQLKASAQSVAKIQGVESVQYGQDIIEQLYKAAQFVRIAGVIIIVFLAGAELFIISNTIRLTVFARRKEIQIMKYVGATNGFIRWPFINEGLVIGLVGSGIASGLVYYGYQLALKQITEAGLVFIPFMKTYPFMMYTVLALLGSGAFIGILGSAISLRKYMKV</sequence>
<evidence type="ECO:0000313" key="16">
    <source>
        <dbReference type="EMBL" id="SDA47513.1"/>
    </source>
</evidence>
<name>A0A1G5VNS5_9FIRM</name>
<proteinExistence type="inferred from homology"/>
<evidence type="ECO:0000256" key="5">
    <source>
        <dbReference type="ARBA" id="ARBA00022475"/>
    </source>
</evidence>
<dbReference type="InterPro" id="IPR040690">
    <property type="entry name" value="FtsX_ECD"/>
</dbReference>
<feature type="transmembrane region" description="Helical" evidence="13">
    <location>
        <begin position="21"/>
        <end position="47"/>
    </location>
</feature>
<feature type="transmembrane region" description="Helical" evidence="13">
    <location>
        <begin position="264"/>
        <end position="288"/>
    </location>
</feature>
<dbReference type="PANTHER" id="PTHR47755:SF1">
    <property type="entry name" value="CELL DIVISION PROTEIN FTSX"/>
    <property type="match status" value="1"/>
</dbReference>
<feature type="domain" description="FtsX extracellular" evidence="15">
    <location>
        <begin position="58"/>
        <end position="150"/>
    </location>
</feature>
<gene>
    <name evidence="16" type="ORF">SAMN02910343_00772</name>
</gene>
<dbReference type="Pfam" id="PF02687">
    <property type="entry name" value="FtsX"/>
    <property type="match status" value="1"/>
</dbReference>
<dbReference type="NCBIfam" id="NF038347">
    <property type="entry name" value="FtsX_Gpos"/>
    <property type="match status" value="1"/>
</dbReference>
<comment type="similarity">
    <text evidence="2 12">Belongs to the ABC-4 integral membrane protein family. FtsX subfamily.</text>
</comment>
<dbReference type="NCBIfam" id="TIGR00439">
    <property type="entry name" value="FtsX_Gneg"/>
    <property type="match status" value="1"/>
</dbReference>
<evidence type="ECO:0000259" key="15">
    <source>
        <dbReference type="Pfam" id="PF18075"/>
    </source>
</evidence>
<evidence type="ECO:0000256" key="3">
    <source>
        <dbReference type="ARBA" id="ARBA00011160"/>
    </source>
</evidence>
<evidence type="ECO:0000256" key="1">
    <source>
        <dbReference type="ARBA" id="ARBA00004429"/>
    </source>
</evidence>
<keyword evidence="10 12" id="KW-0472">Membrane</keyword>
<organism evidence="16 17">
    <name type="scientific">Allisonella histaminiformans</name>
    <dbReference type="NCBI Taxonomy" id="209880"/>
    <lineage>
        <taxon>Bacteria</taxon>
        <taxon>Bacillati</taxon>
        <taxon>Bacillota</taxon>
        <taxon>Negativicutes</taxon>
        <taxon>Veillonellales</taxon>
        <taxon>Veillonellaceae</taxon>
        <taxon>Allisonella</taxon>
    </lineage>
</organism>
<evidence type="ECO:0000256" key="2">
    <source>
        <dbReference type="ARBA" id="ARBA00007379"/>
    </source>
</evidence>
<evidence type="ECO:0000256" key="10">
    <source>
        <dbReference type="ARBA" id="ARBA00023136"/>
    </source>
</evidence>
<evidence type="ECO:0000313" key="17">
    <source>
        <dbReference type="Proteomes" id="UP000199689"/>
    </source>
</evidence>
<evidence type="ECO:0000256" key="13">
    <source>
        <dbReference type="SAM" id="Phobius"/>
    </source>
</evidence>
<keyword evidence="6" id="KW-0997">Cell inner membrane</keyword>
<dbReference type="STRING" id="209880.SAMN02910343_00772"/>